<keyword evidence="1" id="KW-0732">Signal</keyword>
<gene>
    <name evidence="3" type="ORF">CQW49_22075</name>
</gene>
<dbReference type="SMART" id="SM00849">
    <property type="entry name" value="Lactamase_B"/>
    <property type="match status" value="1"/>
</dbReference>
<dbReference type="STRING" id="595536.GCA_000178815_00292"/>
<sequence length="488" mass="51565">MPKSTAWIFAGLGVWALAFAGAAQAASLQESATLLSAGKIKSLEFSGAGHWRQFGQAPVPGGDWPKFDVSAYSAAIDFDKASERVQLTRSQTPDGRARPAPVEQKLEWSVLGDAAWNVAPPQGAAPGAAPVATAAPAAVEERIADIWTTPQGFLKAALANGAKSEAAGANVEVSFALGNHRYVGTIGADNHVASIRTWIDSPVLGDTLLETTFSDYKDFGGLHFPTQIHRSAGGHEVLHIAVAAAKADGAVDIAIPAGLPPAPPITVASERIADGVYYLTGGTHHSVAVEEKDHVVLIEAPLNEERSLAVIQKVGEILPGKPIKYVVNSHVHFDHSGGLRTFVDAGATIVTQTISKAFYEQVWTLPHTLHPDRLAASKKAAKFESYEHKHVLGEGDHNIEVHHIAGSGHSDDLALVYLPKEKLVIEADAYTPAAVGAPAPKTPNPFSVNLYETIQKLGLDVERIAGLHGRVASLDELRTAIGRQTAAN</sequence>
<dbReference type="AlphaFoldDB" id="A0A2D2D6M1"/>
<dbReference type="Gene3D" id="3.60.15.10">
    <property type="entry name" value="Ribonuclease Z/Hydroxyacylglutathione hydrolase-like"/>
    <property type="match status" value="1"/>
</dbReference>
<keyword evidence="3" id="KW-0614">Plasmid</keyword>
<proteinExistence type="predicted"/>
<accession>A0A2D2D6M1</accession>
<dbReference type="InterPro" id="IPR036866">
    <property type="entry name" value="RibonucZ/Hydroxyglut_hydro"/>
</dbReference>
<dbReference type="Proteomes" id="UP000230709">
    <property type="component" value="Plasmid pOB3b1"/>
</dbReference>
<evidence type="ECO:0000256" key="1">
    <source>
        <dbReference type="SAM" id="SignalP"/>
    </source>
</evidence>
<dbReference type="RefSeq" id="WP_003612364.1">
    <property type="nucleotide sequence ID" value="NZ_ADVE02000002.1"/>
</dbReference>
<dbReference type="KEGG" id="mtw:CQW49_22075"/>
<protein>
    <submittedName>
        <fullName evidence="3">MBL fold metallo-hydrolase</fullName>
    </submittedName>
</protein>
<geneLocation type="plasmid" evidence="4">
    <name>pob3b1</name>
</geneLocation>
<organism evidence="3 4">
    <name type="scientific">Methylosinus trichosporium (strain ATCC 35070 / NCIMB 11131 / UNIQEM 75 / OB3b)</name>
    <dbReference type="NCBI Taxonomy" id="595536"/>
    <lineage>
        <taxon>Bacteria</taxon>
        <taxon>Pseudomonadati</taxon>
        <taxon>Pseudomonadota</taxon>
        <taxon>Alphaproteobacteria</taxon>
        <taxon>Hyphomicrobiales</taxon>
        <taxon>Methylocystaceae</taxon>
        <taxon>Methylosinus</taxon>
    </lineage>
</organism>
<name>A0A2D2D6M1_METT3</name>
<reference evidence="4" key="1">
    <citation type="submission" date="2017-10" db="EMBL/GenBank/DDBJ databases">
        <title>Completed PacBio SMRT sequence of Methylosinus trichosporium OB3b reveals presence of a third large plasmid.</title>
        <authorList>
            <person name="Charles T.C."/>
            <person name="Lynch M.D.J."/>
            <person name="Heil J.R."/>
            <person name="Cheng J."/>
        </authorList>
    </citation>
    <scope>NUCLEOTIDE SEQUENCE [LARGE SCALE GENOMIC DNA]</scope>
    <source>
        <strain evidence="4">OB3b</strain>
        <plasmid evidence="4">pob3b1</plasmid>
    </source>
</reference>
<dbReference type="InterPro" id="IPR050855">
    <property type="entry name" value="NDM-1-like"/>
</dbReference>
<dbReference type="Pfam" id="PF00753">
    <property type="entry name" value="Lactamase_B"/>
    <property type="match status" value="1"/>
</dbReference>
<dbReference type="PANTHER" id="PTHR42951">
    <property type="entry name" value="METALLO-BETA-LACTAMASE DOMAIN-CONTAINING"/>
    <property type="match status" value="1"/>
</dbReference>
<evidence type="ECO:0000313" key="4">
    <source>
        <dbReference type="Proteomes" id="UP000230709"/>
    </source>
</evidence>
<feature type="signal peptide" evidence="1">
    <location>
        <begin position="1"/>
        <end position="25"/>
    </location>
</feature>
<dbReference type="InterPro" id="IPR001279">
    <property type="entry name" value="Metallo-B-lactamas"/>
</dbReference>
<dbReference type="PANTHER" id="PTHR42951:SF20">
    <property type="entry name" value="BETA LACTAMASE"/>
    <property type="match status" value="1"/>
</dbReference>
<evidence type="ECO:0000259" key="2">
    <source>
        <dbReference type="SMART" id="SM00849"/>
    </source>
</evidence>
<dbReference type="EMBL" id="CP023738">
    <property type="protein sequence ID" value="ATQ70670.1"/>
    <property type="molecule type" value="Genomic_DNA"/>
</dbReference>
<keyword evidence="3" id="KW-0378">Hydrolase</keyword>
<feature type="domain" description="Metallo-beta-lactamase" evidence="2">
    <location>
        <begin position="283"/>
        <end position="468"/>
    </location>
</feature>
<dbReference type="SUPFAM" id="SSF56281">
    <property type="entry name" value="Metallo-hydrolase/oxidoreductase"/>
    <property type="match status" value="1"/>
</dbReference>
<keyword evidence="4" id="KW-1185">Reference proteome</keyword>
<dbReference type="GO" id="GO:0016787">
    <property type="term" value="F:hydrolase activity"/>
    <property type="evidence" value="ECO:0007669"/>
    <property type="project" value="UniProtKB-KW"/>
</dbReference>
<feature type="chain" id="PRO_5013682607" evidence="1">
    <location>
        <begin position="26"/>
        <end position="488"/>
    </location>
</feature>
<evidence type="ECO:0000313" key="3">
    <source>
        <dbReference type="EMBL" id="ATQ70670.1"/>
    </source>
</evidence>